<dbReference type="EMBL" id="JAESVP010000004">
    <property type="protein sequence ID" value="MBL4928349.1"/>
    <property type="molecule type" value="Genomic_DNA"/>
</dbReference>
<keyword evidence="3" id="KW-1185">Reference proteome</keyword>
<keyword evidence="1" id="KW-1133">Transmembrane helix</keyword>
<evidence type="ECO:0000313" key="3">
    <source>
        <dbReference type="Proteomes" id="UP000619033"/>
    </source>
</evidence>
<comment type="caution">
    <text evidence="2">The sequence shown here is derived from an EMBL/GenBank/DDBJ whole genome shotgun (WGS) entry which is preliminary data.</text>
</comment>
<sequence length="193" mass="20262">MTSNTAGMQEPVEQLLPFLVNGTLAGPDRARVEKGLRHDPALAAEAALLGQLRDAMKAMPQPASPAEFGLARLMRDIDREASAQRTRRWQLAGGAVAAAAIALAVMLVLPPGQTEYQQASGDPGRGDLTVAFVPGATLAEVTDLLQNNNLEIVDGPSAIGLYRLDVTAGANLDAIADKLRAMQSLVESVSLPE</sequence>
<accession>A0A8J7MUZ9</accession>
<reference evidence="2" key="1">
    <citation type="submission" date="2021-01" db="EMBL/GenBank/DDBJ databases">
        <title>Genome seq and assembly of Tabrizicola sp. KVB23.</title>
        <authorList>
            <person name="Chhetri G."/>
        </authorList>
    </citation>
    <scope>NUCLEOTIDE SEQUENCE</scope>
    <source>
        <strain evidence="2">KVB23</strain>
    </source>
</reference>
<dbReference type="RefSeq" id="WP_202660013.1">
    <property type="nucleotide sequence ID" value="NZ_JAESVP010000004.1"/>
</dbReference>
<dbReference type="AlphaFoldDB" id="A0A8J7MUZ9"/>
<evidence type="ECO:0000313" key="2">
    <source>
        <dbReference type="EMBL" id="MBL4928349.1"/>
    </source>
</evidence>
<name>A0A8J7MUZ9_9RHOB</name>
<gene>
    <name evidence="2" type="ORF">JI744_09555</name>
</gene>
<feature type="transmembrane region" description="Helical" evidence="1">
    <location>
        <begin position="89"/>
        <end position="109"/>
    </location>
</feature>
<proteinExistence type="predicted"/>
<organism evidence="2 3">
    <name type="scientific">Fuscibacter oryzae</name>
    <dbReference type="NCBI Taxonomy" id="2803939"/>
    <lineage>
        <taxon>Bacteria</taxon>
        <taxon>Pseudomonadati</taxon>
        <taxon>Pseudomonadota</taxon>
        <taxon>Alphaproteobacteria</taxon>
        <taxon>Rhodobacterales</taxon>
        <taxon>Paracoccaceae</taxon>
        <taxon>Fuscibacter</taxon>
    </lineage>
</organism>
<dbReference type="Proteomes" id="UP000619033">
    <property type="component" value="Unassembled WGS sequence"/>
</dbReference>
<keyword evidence="1" id="KW-0812">Transmembrane</keyword>
<keyword evidence="1" id="KW-0472">Membrane</keyword>
<evidence type="ECO:0000256" key="1">
    <source>
        <dbReference type="SAM" id="Phobius"/>
    </source>
</evidence>
<protein>
    <recommendedName>
        <fullName evidence="4">Anti-sigma factor</fullName>
    </recommendedName>
</protein>
<evidence type="ECO:0008006" key="4">
    <source>
        <dbReference type="Google" id="ProtNLM"/>
    </source>
</evidence>